<organism evidence="1">
    <name type="scientific">blood disease bacterium R229</name>
    <dbReference type="NCBI Taxonomy" id="741978"/>
    <lineage>
        <taxon>Bacteria</taxon>
        <taxon>Pseudomonadati</taxon>
        <taxon>Pseudomonadota</taxon>
        <taxon>Betaproteobacteria</taxon>
        <taxon>Burkholderiales</taxon>
        <taxon>Burkholderiaceae</taxon>
        <taxon>Ralstonia</taxon>
        <taxon>Ralstonia solanacearum species complex</taxon>
    </lineage>
</organism>
<accession>G2ZMR3</accession>
<dbReference type="AlphaFoldDB" id="G2ZMR3"/>
<dbReference type="GO" id="GO:0015689">
    <property type="term" value="P:molybdate ion transport"/>
    <property type="evidence" value="ECO:0007669"/>
    <property type="project" value="TreeGrafter"/>
</dbReference>
<dbReference type="EMBL" id="FR854066">
    <property type="protein sequence ID" value="CCA80326.1"/>
    <property type="molecule type" value="Genomic_DNA"/>
</dbReference>
<evidence type="ECO:0000313" key="1">
    <source>
        <dbReference type="EMBL" id="CCA80326.1"/>
    </source>
</evidence>
<dbReference type="PANTHER" id="PTHR30632">
    <property type="entry name" value="MOLYBDATE-BINDING PERIPLASMIC PROTEIN"/>
    <property type="match status" value="1"/>
</dbReference>
<reference evidence="1" key="2">
    <citation type="submission" date="2011-04" db="EMBL/GenBank/DDBJ databases">
        <authorList>
            <person name="Genoscope - CEA"/>
        </authorList>
    </citation>
    <scope>NUCLEOTIDE SEQUENCE</scope>
    <source>
        <strain evidence="1">R229</strain>
    </source>
</reference>
<proteinExistence type="predicted"/>
<dbReference type="Pfam" id="PF13531">
    <property type="entry name" value="SBP_bac_11"/>
    <property type="match status" value="1"/>
</dbReference>
<gene>
    <name evidence="1" type="ORF">BDB_100005</name>
</gene>
<dbReference type="PANTHER" id="PTHR30632:SF11">
    <property type="entry name" value="BLR4797 PROTEIN"/>
    <property type="match status" value="1"/>
</dbReference>
<reference evidence="1" key="1">
    <citation type="journal article" date="2011" name="PLoS ONE">
        <title>Ralstonia syzygii, the Blood Disease Bacterium and some Asian R. solanacearum strains form a single genomic species despite divergent lifestyles.</title>
        <authorList>
            <person name="Remenant B."/>
            <person name="de Cambiaire J.C."/>
            <person name="Cellier G."/>
            <person name="Jacobs J.M."/>
            <person name="Mangenot S."/>
            <person name="Barbe V."/>
            <person name="Lajus A."/>
            <person name="Vallenet D."/>
            <person name="Medigue C."/>
            <person name="Fegan M."/>
            <person name="Allen C."/>
            <person name="Prior P."/>
        </authorList>
    </citation>
    <scope>NUCLEOTIDE SEQUENCE</scope>
    <source>
        <strain evidence="1">R229</strain>
    </source>
</reference>
<sequence>MHAPFVFTAQTATMMQTLRSLRAVVLAFSAVTLGLLPVAAQADDVRVMNSGGFTAAYKALGPGFEQATGHSLITVWGPSMGASPEAIPNRLARGERADVLIMVGEALDGLIRKGIVDPASRVDLAESRIGMVVKAGAPKPDIGSVDAFRNALLKAPSVAYSDSASGVYIETVLFKRLGINDRMRGKARKIEKIPVGTVVASGEYAIGFQQVSELLPVPGVDFVGTIPEPLQKVTVFSAGIPVNAAHPEAARALIRYLASPEAASAVRASGMEPARATAH</sequence>
<dbReference type="InterPro" id="IPR050682">
    <property type="entry name" value="ModA/WtpA"/>
</dbReference>
<dbReference type="Gene3D" id="3.40.190.10">
    <property type="entry name" value="Periplasmic binding protein-like II"/>
    <property type="match status" value="2"/>
</dbReference>
<dbReference type="GO" id="GO:0030973">
    <property type="term" value="F:molybdate ion binding"/>
    <property type="evidence" value="ECO:0007669"/>
    <property type="project" value="TreeGrafter"/>
</dbReference>
<dbReference type="SUPFAM" id="SSF53850">
    <property type="entry name" value="Periplasmic binding protein-like II"/>
    <property type="match status" value="1"/>
</dbReference>
<name>G2ZMR3_9RALS</name>
<protein>
    <submittedName>
        <fullName evidence="1">Putative molybdate-binding periplasmic protein</fullName>
    </submittedName>
</protein>